<accession>A0A5P1X060</accession>
<gene>
    <name evidence="3" type="ORF">F0161_04545</name>
</gene>
<evidence type="ECO:0000313" key="4">
    <source>
        <dbReference type="Proteomes" id="UP000325295"/>
    </source>
</evidence>
<name>A0A5P1X060_9LACO</name>
<organism evidence="3 4">
    <name type="scientific">Paucilactobacillus nenjiangensis</name>
    <dbReference type="NCBI Taxonomy" id="1296540"/>
    <lineage>
        <taxon>Bacteria</taxon>
        <taxon>Bacillati</taxon>
        <taxon>Bacillota</taxon>
        <taxon>Bacilli</taxon>
        <taxon>Lactobacillales</taxon>
        <taxon>Lactobacillaceae</taxon>
        <taxon>Paucilactobacillus</taxon>
    </lineage>
</organism>
<protein>
    <submittedName>
        <fullName evidence="3">VanZ family protein</fullName>
    </submittedName>
</protein>
<keyword evidence="1" id="KW-1133">Transmembrane helix</keyword>
<dbReference type="PANTHER" id="PTHR36834">
    <property type="entry name" value="MEMBRANE PROTEIN-RELATED"/>
    <property type="match status" value="1"/>
</dbReference>
<evidence type="ECO:0000313" key="3">
    <source>
        <dbReference type="EMBL" id="QER67196.1"/>
    </source>
</evidence>
<keyword evidence="1" id="KW-0472">Membrane</keyword>
<dbReference type="KEGG" id="lnn:F0161_04545"/>
<evidence type="ECO:0000256" key="1">
    <source>
        <dbReference type="SAM" id="Phobius"/>
    </source>
</evidence>
<evidence type="ECO:0000259" key="2">
    <source>
        <dbReference type="Pfam" id="PF04892"/>
    </source>
</evidence>
<keyword evidence="1" id="KW-0812">Transmembrane</keyword>
<dbReference type="AlphaFoldDB" id="A0A5P1X060"/>
<feature type="transmembrane region" description="Helical" evidence="1">
    <location>
        <begin position="112"/>
        <end position="132"/>
    </location>
</feature>
<sequence>MLKWIPFIFIFLILIIILIYLIFKRHDTLFPKMTLIGAWVYAFFICRICFAPVSFGFTSPHEIHYFLFDGIIFNLIPFQSLDTAFWMNVLMTVPAGIFYQLIIQPTKISHKVLLGIGTGIFLECTQMIINFLVHLGRWVEVDDLITNACGVWIGMIIVYFLLKSPLQQLTRKFMVNK</sequence>
<feature type="transmembrane region" description="Helical" evidence="1">
    <location>
        <begin position="35"/>
        <end position="57"/>
    </location>
</feature>
<dbReference type="InterPro" id="IPR053150">
    <property type="entry name" value="Teicoplanin_resist-assoc"/>
</dbReference>
<feature type="transmembrane region" description="Helical" evidence="1">
    <location>
        <begin position="84"/>
        <end position="103"/>
    </location>
</feature>
<feature type="transmembrane region" description="Helical" evidence="1">
    <location>
        <begin position="144"/>
        <end position="162"/>
    </location>
</feature>
<keyword evidence="4" id="KW-1185">Reference proteome</keyword>
<dbReference type="RefSeq" id="WP_150203850.1">
    <property type="nucleotide sequence ID" value="NZ_CAUQTN010000018.1"/>
</dbReference>
<feature type="transmembrane region" description="Helical" evidence="1">
    <location>
        <begin position="6"/>
        <end position="23"/>
    </location>
</feature>
<dbReference type="PANTHER" id="PTHR36834:SF2">
    <property type="entry name" value="MEMBRANE PROTEIN"/>
    <property type="match status" value="1"/>
</dbReference>
<dbReference type="OrthoDB" id="2247368at2"/>
<dbReference type="Pfam" id="PF04892">
    <property type="entry name" value="VanZ"/>
    <property type="match status" value="1"/>
</dbReference>
<proteinExistence type="predicted"/>
<dbReference type="InterPro" id="IPR006976">
    <property type="entry name" value="VanZ-like"/>
</dbReference>
<feature type="domain" description="VanZ-like" evidence="2">
    <location>
        <begin position="39"/>
        <end position="161"/>
    </location>
</feature>
<dbReference type="EMBL" id="CP043939">
    <property type="protein sequence ID" value="QER67196.1"/>
    <property type="molecule type" value="Genomic_DNA"/>
</dbReference>
<dbReference type="Proteomes" id="UP000325295">
    <property type="component" value="Chromosome"/>
</dbReference>
<reference evidence="3 4" key="1">
    <citation type="submission" date="2019-09" db="EMBL/GenBank/DDBJ databases">
        <title>Complete Genome Sequence of Lactobacillus nenjiangensis SH-Y15, isolated from sauerkraut.</title>
        <authorList>
            <person name="Yang H."/>
        </authorList>
    </citation>
    <scope>NUCLEOTIDE SEQUENCE [LARGE SCALE GENOMIC DNA]</scope>
    <source>
        <strain evidence="3 4">SH-Y15</strain>
    </source>
</reference>